<keyword evidence="2" id="KW-0732">Signal</keyword>
<dbReference type="RefSeq" id="WP_322410343.1">
    <property type="nucleotide sequence ID" value="NZ_CP139779.1"/>
</dbReference>
<keyword evidence="4" id="KW-1185">Reference proteome</keyword>
<dbReference type="Proteomes" id="UP001324533">
    <property type="component" value="Chromosome"/>
</dbReference>
<feature type="signal peptide" evidence="2">
    <location>
        <begin position="1"/>
        <end position="31"/>
    </location>
</feature>
<proteinExistence type="predicted"/>
<evidence type="ECO:0008006" key="5">
    <source>
        <dbReference type="Google" id="ProtNLM"/>
    </source>
</evidence>
<evidence type="ECO:0000313" key="3">
    <source>
        <dbReference type="EMBL" id="WQB70193.1"/>
    </source>
</evidence>
<feature type="chain" id="PRO_5045820196" description="Sortase" evidence="2">
    <location>
        <begin position="32"/>
        <end position="300"/>
    </location>
</feature>
<name>A0ABZ0V994_9MICO</name>
<dbReference type="EMBL" id="CP139779">
    <property type="protein sequence ID" value="WQB70193.1"/>
    <property type="molecule type" value="Genomic_DNA"/>
</dbReference>
<feature type="region of interest" description="Disordered" evidence="1">
    <location>
        <begin position="263"/>
        <end position="300"/>
    </location>
</feature>
<reference evidence="3 4" key="1">
    <citation type="submission" date="2023-06" db="EMBL/GenBank/DDBJ databases">
        <title>Rock-solubilizing bacteria, Microbacterium invictum, promotes re-establishment of vegetation in rocky wasteland by accelerating rock bio-weathering and reshaping soil bacterial community.</title>
        <authorList>
            <person name="Liu C."/>
        </authorList>
    </citation>
    <scope>NUCLEOTIDE SEQUENCE [LARGE SCALE GENOMIC DNA]</scope>
    <source>
        <strain evidence="3 4">X-18</strain>
    </source>
</reference>
<accession>A0ABZ0V994</accession>
<evidence type="ECO:0000256" key="2">
    <source>
        <dbReference type="SAM" id="SignalP"/>
    </source>
</evidence>
<evidence type="ECO:0000256" key="1">
    <source>
        <dbReference type="SAM" id="MobiDB-lite"/>
    </source>
</evidence>
<protein>
    <recommendedName>
        <fullName evidence="5">Sortase</fullName>
    </recommendedName>
</protein>
<evidence type="ECO:0000313" key="4">
    <source>
        <dbReference type="Proteomes" id="UP001324533"/>
    </source>
</evidence>
<gene>
    <name evidence="3" type="ORF">T9R20_16065</name>
</gene>
<organism evidence="3 4">
    <name type="scientific">Microbacterium invictum</name>
    <dbReference type="NCBI Taxonomy" id="515415"/>
    <lineage>
        <taxon>Bacteria</taxon>
        <taxon>Bacillati</taxon>
        <taxon>Actinomycetota</taxon>
        <taxon>Actinomycetes</taxon>
        <taxon>Micrococcales</taxon>
        <taxon>Microbacteriaceae</taxon>
        <taxon>Microbacterium</taxon>
    </lineage>
</organism>
<sequence>MKRTMGVVCLSATIVATVVALTAGVSPASIAAAAEDDLAISVPDGLVVEDLAKPGVADDILIEGCAGGTSLVDLFYAPLDRRDDPGPSLQDVFLIPDEDGVTRLPVQTVSTWFSSASRPPGGKVEITVECDTAGVRTYALAAITSMGLRLVVPAGVTVATLRAADGPSAVTIEGCSGGAVSAQFSYAYPLGPGVPEVSMPIVLVPPVETVDSSVSIPLVAVSEWLGLNVPEAREGERIIVAAQCVGRDRAEGVIPSGLAVVPEIPDTEPLPDAEPLPEVAPVAGSGTGSPQQGRPLPATG</sequence>